<dbReference type="OrthoDB" id="5730382at2"/>
<dbReference type="SUPFAM" id="SSF52096">
    <property type="entry name" value="ClpP/crotonase"/>
    <property type="match status" value="1"/>
</dbReference>
<dbReference type="PANTHER" id="PTHR43802:SF1">
    <property type="entry name" value="IP11341P-RELATED"/>
    <property type="match status" value="1"/>
</dbReference>
<dbReference type="FunFam" id="1.10.12.10:FF:000001">
    <property type="entry name" value="Probable enoyl-CoA hydratase, mitochondrial"/>
    <property type="match status" value="1"/>
</dbReference>
<dbReference type="PANTHER" id="PTHR43802">
    <property type="entry name" value="ENOYL-COA HYDRATASE"/>
    <property type="match status" value="1"/>
</dbReference>
<evidence type="ECO:0000256" key="2">
    <source>
        <dbReference type="ARBA" id="ARBA00023239"/>
    </source>
</evidence>
<dbReference type="Pfam" id="PF00378">
    <property type="entry name" value="ECH_1"/>
    <property type="match status" value="1"/>
</dbReference>
<dbReference type="RefSeq" id="WP_054212159.1">
    <property type="nucleotide sequence ID" value="NZ_LGSZ01000098.1"/>
</dbReference>
<dbReference type="Gene3D" id="3.90.226.10">
    <property type="entry name" value="2-enoyl-CoA Hydratase, Chain A, domain 1"/>
    <property type="match status" value="1"/>
</dbReference>
<dbReference type="InterPro" id="IPR001753">
    <property type="entry name" value="Enoyl-CoA_hydra/iso"/>
</dbReference>
<name>A0A0N0M752_9HYPH</name>
<evidence type="ECO:0008006" key="5">
    <source>
        <dbReference type="Google" id="ProtNLM"/>
    </source>
</evidence>
<comment type="caution">
    <text evidence="3">The sequence shown here is derived from an EMBL/GenBank/DDBJ whole genome shotgun (WGS) entry which is preliminary data.</text>
</comment>
<dbReference type="CDD" id="cd06558">
    <property type="entry name" value="crotonase-like"/>
    <property type="match status" value="1"/>
</dbReference>
<keyword evidence="2" id="KW-0456">Lyase</keyword>
<dbReference type="InterPro" id="IPR029045">
    <property type="entry name" value="ClpP/crotonase-like_dom_sf"/>
</dbReference>
<evidence type="ECO:0000256" key="1">
    <source>
        <dbReference type="ARBA" id="ARBA00005254"/>
    </source>
</evidence>
<evidence type="ECO:0000313" key="3">
    <source>
        <dbReference type="EMBL" id="KPH73553.1"/>
    </source>
</evidence>
<dbReference type="PATRIC" id="fig|1526658.3.peg.3686"/>
<accession>A0A0N0M752</accession>
<protein>
    <recommendedName>
        <fullName evidence="5">Enoyl-CoA hydratase</fullName>
    </recommendedName>
</protein>
<comment type="similarity">
    <text evidence="1">Belongs to the enoyl-CoA hydratase/isomerase family.</text>
</comment>
<dbReference type="EMBL" id="LGSZ01000098">
    <property type="protein sequence ID" value="KPH73553.1"/>
    <property type="molecule type" value="Genomic_DNA"/>
</dbReference>
<keyword evidence="4" id="KW-1185">Reference proteome</keyword>
<dbReference type="AlphaFoldDB" id="A0A0N0M752"/>
<reference evidence="3 4" key="1">
    <citation type="submission" date="2015-07" db="EMBL/GenBank/DDBJ databases">
        <title>Whole genome sequencing of Bosea vaviloviae isolated from cave pool.</title>
        <authorList>
            <person name="Tan N.E.H."/>
            <person name="Lee Y.P."/>
            <person name="Gan H.M."/>
            <person name="Barton H."/>
            <person name="Savka M.A."/>
        </authorList>
    </citation>
    <scope>NUCLEOTIDE SEQUENCE [LARGE SCALE GENOMIC DNA]</scope>
    <source>
        <strain evidence="3 4">SD260</strain>
    </source>
</reference>
<dbReference type="InterPro" id="IPR014748">
    <property type="entry name" value="Enoyl-CoA_hydra_C"/>
</dbReference>
<dbReference type="Gene3D" id="1.10.12.10">
    <property type="entry name" value="Lyase 2-enoyl-coa Hydratase, Chain A, domain 2"/>
    <property type="match status" value="1"/>
</dbReference>
<evidence type="ECO:0000313" key="4">
    <source>
        <dbReference type="Proteomes" id="UP000037822"/>
    </source>
</evidence>
<dbReference type="GO" id="GO:0016836">
    <property type="term" value="F:hydro-lyase activity"/>
    <property type="evidence" value="ECO:0007669"/>
    <property type="project" value="UniProtKB-ARBA"/>
</dbReference>
<organism evidence="3 4">
    <name type="scientific">Bosea vaviloviae</name>
    <dbReference type="NCBI Taxonomy" id="1526658"/>
    <lineage>
        <taxon>Bacteria</taxon>
        <taxon>Pseudomonadati</taxon>
        <taxon>Pseudomonadota</taxon>
        <taxon>Alphaproteobacteria</taxon>
        <taxon>Hyphomicrobiales</taxon>
        <taxon>Boseaceae</taxon>
        <taxon>Bosea</taxon>
    </lineage>
</organism>
<dbReference type="Proteomes" id="UP000037822">
    <property type="component" value="Unassembled WGS sequence"/>
</dbReference>
<sequence length="261" mass="28201">MTEYKTLRVERSGSALILNLNRPERRNAVSLQMMADIIAAFEAAEDDAETRTIILYGGAEYFSAGADLTEAVKIKTATDGTRYFNKWHALNETLEHSSKPVIAAIEGFCMTGGLELALAADLRVAAEGATFAITSARIGTVAGAGGTQRLPRVVGISNALDMLFAAEPIDAAEALRIGLINRLTEHGGALKKALEMAELYATRAPLSLGFVKRVVHRGMQMDLASAIEFETFLVTTVYGTKDKQEGITAFLEKRRPSFKGE</sequence>
<gene>
    <name evidence="3" type="ORF">AE618_27100</name>
</gene>
<proteinExistence type="inferred from homology"/>